<proteinExistence type="predicted"/>
<dbReference type="Proteomes" id="UP001501490">
    <property type="component" value="Unassembled WGS sequence"/>
</dbReference>
<name>A0ABP6ZAC5_9ACTN</name>
<evidence type="ECO:0000313" key="2">
    <source>
        <dbReference type="EMBL" id="GAA3603221.1"/>
    </source>
</evidence>
<keyword evidence="3" id="KW-1185">Reference proteome</keyword>
<feature type="transmembrane region" description="Helical" evidence="1">
    <location>
        <begin position="107"/>
        <end position="132"/>
    </location>
</feature>
<keyword evidence="1" id="KW-0812">Transmembrane</keyword>
<feature type="transmembrane region" description="Helical" evidence="1">
    <location>
        <begin position="72"/>
        <end position="95"/>
    </location>
</feature>
<gene>
    <name evidence="2" type="ORF">GCM10022236_01240</name>
</gene>
<protein>
    <recommendedName>
        <fullName evidence="4">DUF4386 family protein</fullName>
    </recommendedName>
</protein>
<evidence type="ECO:0000256" key="1">
    <source>
        <dbReference type="SAM" id="Phobius"/>
    </source>
</evidence>
<reference evidence="3" key="1">
    <citation type="journal article" date="2019" name="Int. J. Syst. Evol. Microbiol.">
        <title>The Global Catalogue of Microorganisms (GCM) 10K type strain sequencing project: providing services to taxonomists for standard genome sequencing and annotation.</title>
        <authorList>
            <consortium name="The Broad Institute Genomics Platform"/>
            <consortium name="The Broad Institute Genome Sequencing Center for Infectious Disease"/>
            <person name="Wu L."/>
            <person name="Ma J."/>
        </authorList>
    </citation>
    <scope>NUCLEOTIDE SEQUENCE [LARGE SCALE GENOMIC DNA]</scope>
    <source>
        <strain evidence="3">JCM 16929</strain>
    </source>
</reference>
<feature type="transmembrane region" description="Helical" evidence="1">
    <location>
        <begin position="210"/>
        <end position="232"/>
    </location>
</feature>
<feature type="transmembrane region" description="Helical" evidence="1">
    <location>
        <begin position="26"/>
        <end position="44"/>
    </location>
</feature>
<evidence type="ECO:0000313" key="3">
    <source>
        <dbReference type="Proteomes" id="UP001501490"/>
    </source>
</evidence>
<organism evidence="2 3">
    <name type="scientific">Microlunatus ginsengisoli</name>
    <dbReference type="NCBI Taxonomy" id="363863"/>
    <lineage>
        <taxon>Bacteria</taxon>
        <taxon>Bacillati</taxon>
        <taxon>Actinomycetota</taxon>
        <taxon>Actinomycetes</taxon>
        <taxon>Propionibacteriales</taxon>
        <taxon>Propionibacteriaceae</taxon>
        <taxon>Microlunatus</taxon>
    </lineage>
</organism>
<dbReference type="EMBL" id="BAABAB010000002">
    <property type="protein sequence ID" value="GAA3603221.1"/>
    <property type="molecule type" value="Genomic_DNA"/>
</dbReference>
<keyword evidence="1" id="KW-1133">Transmembrane helix</keyword>
<evidence type="ECO:0008006" key="4">
    <source>
        <dbReference type="Google" id="ProtNLM"/>
    </source>
</evidence>
<feature type="transmembrane region" description="Helical" evidence="1">
    <location>
        <begin position="152"/>
        <end position="172"/>
    </location>
</feature>
<keyword evidence="1" id="KW-0472">Membrane</keyword>
<comment type="caution">
    <text evidence="2">The sequence shown here is derived from an EMBL/GenBank/DDBJ whole genome shotgun (WGS) entry which is preliminary data.</text>
</comment>
<sequence>MTSRTPESLPPADAPPHPQASTVDRLVALSGVAFALLLVGGWFLSGGDAPDYAATDSDWTKWAGNNRTGSGIGAFLVLVAALTLLHFAGTIRSVLGRSDTGAGIGELARVTFAGAAIGGASIATAIVTVGAATSEGSHADPVVSRAVTAASAGPYLVAAMGFAAMLSAAGLATLRSGVFPRWTGIVALTGAGAFLITLLTAVVGTSRDSAFGYAFLPGILALVIWSTATSLTRYRALGTGLRGLHVKPA</sequence>
<feature type="transmembrane region" description="Helical" evidence="1">
    <location>
        <begin position="184"/>
        <end position="204"/>
    </location>
</feature>
<accession>A0ABP6ZAC5</accession>